<dbReference type="Gene3D" id="1.20.120.520">
    <property type="entry name" value="nmb1532 protein domain like"/>
    <property type="match status" value="1"/>
</dbReference>
<gene>
    <name evidence="2" type="ORF">FMM06_15455</name>
</gene>
<dbReference type="PANTHER" id="PTHR35585">
    <property type="entry name" value="HHE DOMAIN PROTEIN (AFU_ORTHOLOGUE AFUA_4G00730)"/>
    <property type="match status" value="1"/>
</dbReference>
<organism evidence="2 3">
    <name type="scientific">Glacieibacterium frigidum</name>
    <dbReference type="NCBI Taxonomy" id="2593303"/>
    <lineage>
        <taxon>Bacteria</taxon>
        <taxon>Pseudomonadati</taxon>
        <taxon>Pseudomonadota</taxon>
        <taxon>Alphaproteobacteria</taxon>
        <taxon>Sphingomonadales</taxon>
        <taxon>Sphingosinicellaceae</taxon>
        <taxon>Glacieibacterium</taxon>
    </lineage>
</organism>
<evidence type="ECO:0000313" key="3">
    <source>
        <dbReference type="Proteomes" id="UP000317894"/>
    </source>
</evidence>
<sequence>MLKEDHRAVAALFKEFKDATPARQLAIARETSAMLKVHTRIEEEIFYPEIKARIEDDMVNEAVVEHASAKDLILQIDAMTGKEELFTASVTVLSELIDHHVREEEAEMFRQAKASGTDLDALGERMEARKAELEADKAFLTTGWLTPPKPR</sequence>
<feature type="domain" description="Hemerythrin-like" evidence="1">
    <location>
        <begin position="2"/>
        <end position="111"/>
    </location>
</feature>
<protein>
    <submittedName>
        <fullName evidence="2">Hemerythrin domain-containing protein</fullName>
    </submittedName>
</protein>
<dbReference type="Pfam" id="PF01814">
    <property type="entry name" value="Hemerythrin"/>
    <property type="match status" value="1"/>
</dbReference>
<dbReference type="EMBL" id="VJWA01000002">
    <property type="protein sequence ID" value="TRW15345.1"/>
    <property type="molecule type" value="Genomic_DNA"/>
</dbReference>
<proteinExistence type="predicted"/>
<keyword evidence="3" id="KW-1185">Reference proteome</keyword>
<evidence type="ECO:0000259" key="1">
    <source>
        <dbReference type="Pfam" id="PF01814"/>
    </source>
</evidence>
<comment type="caution">
    <text evidence="2">The sequence shown here is derived from an EMBL/GenBank/DDBJ whole genome shotgun (WGS) entry which is preliminary data.</text>
</comment>
<name>A0A552UAV7_9SPHN</name>
<dbReference type="AlphaFoldDB" id="A0A552UAV7"/>
<dbReference type="InterPro" id="IPR012312">
    <property type="entry name" value="Hemerythrin-like"/>
</dbReference>
<dbReference type="PANTHER" id="PTHR35585:SF1">
    <property type="entry name" value="HHE DOMAIN PROTEIN (AFU_ORTHOLOGUE AFUA_4G00730)"/>
    <property type="match status" value="1"/>
</dbReference>
<dbReference type="OrthoDB" id="9793637at2"/>
<dbReference type="Proteomes" id="UP000317894">
    <property type="component" value="Unassembled WGS sequence"/>
</dbReference>
<reference evidence="2 3" key="1">
    <citation type="submission" date="2019-07" db="EMBL/GenBank/DDBJ databases">
        <title>Novel species isolated from glacier.</title>
        <authorList>
            <person name="Liu Q."/>
            <person name="Xin Y.-H."/>
        </authorList>
    </citation>
    <scope>NUCLEOTIDE SEQUENCE [LARGE SCALE GENOMIC DNA]</scope>
    <source>
        <strain evidence="2 3">LB1R16</strain>
    </source>
</reference>
<evidence type="ECO:0000313" key="2">
    <source>
        <dbReference type="EMBL" id="TRW15345.1"/>
    </source>
</evidence>
<accession>A0A552UAV7</accession>